<evidence type="ECO:0000256" key="1">
    <source>
        <dbReference type="ARBA" id="ARBA00004141"/>
    </source>
</evidence>
<feature type="transmembrane region" description="Helical" evidence="7">
    <location>
        <begin position="311"/>
        <end position="332"/>
    </location>
</feature>
<dbReference type="GO" id="GO:0005886">
    <property type="term" value="C:plasma membrane"/>
    <property type="evidence" value="ECO:0000318"/>
    <property type="project" value="GO_Central"/>
</dbReference>
<reference evidence="9" key="1">
    <citation type="journal article" date="2016" name="Nature">
        <title>The genome of the seagrass Zostera marina reveals angiosperm adaptation to the sea.</title>
        <authorList>
            <person name="Olsen J.L."/>
            <person name="Rouze P."/>
            <person name="Verhelst B."/>
            <person name="Lin Y.-C."/>
            <person name="Bayer T."/>
            <person name="Collen J."/>
            <person name="Dattolo E."/>
            <person name="De Paoli E."/>
            <person name="Dittami S."/>
            <person name="Maumus F."/>
            <person name="Michel G."/>
            <person name="Kersting A."/>
            <person name="Lauritano C."/>
            <person name="Lohaus R."/>
            <person name="Toepel M."/>
            <person name="Tonon T."/>
            <person name="Vanneste K."/>
            <person name="Amirebrahimi M."/>
            <person name="Brakel J."/>
            <person name="Bostroem C."/>
            <person name="Chovatia M."/>
            <person name="Grimwood J."/>
            <person name="Jenkins J.W."/>
            <person name="Jueterbock A."/>
            <person name="Mraz A."/>
            <person name="Stam W.T."/>
            <person name="Tice H."/>
            <person name="Bornberg-Bauer E."/>
            <person name="Green P.J."/>
            <person name="Pearson G.A."/>
            <person name="Procaccini G."/>
            <person name="Duarte C.M."/>
            <person name="Schmutz J."/>
            <person name="Reusch T.B.H."/>
            <person name="Van de Peer Y."/>
        </authorList>
    </citation>
    <scope>NUCLEOTIDE SEQUENCE [LARGE SCALE GENOMIC DNA]</scope>
    <source>
        <strain evidence="9">cv. Finnish</strain>
    </source>
</reference>
<dbReference type="PANTHER" id="PTHR10332">
    <property type="entry name" value="EQUILIBRATIVE NUCLEOSIDE TRANSPORTER"/>
    <property type="match status" value="1"/>
</dbReference>
<feature type="transmembrane region" description="Helical" evidence="7">
    <location>
        <begin position="373"/>
        <end position="396"/>
    </location>
</feature>
<comment type="caution">
    <text evidence="8">The sequence shown here is derived from an EMBL/GenBank/DDBJ whole genome shotgun (WGS) entry which is preliminary data.</text>
</comment>
<dbReference type="Proteomes" id="UP000036987">
    <property type="component" value="Unassembled WGS sequence"/>
</dbReference>
<dbReference type="EMBL" id="LFYR01001927">
    <property type="protein sequence ID" value="KMZ58557.1"/>
    <property type="molecule type" value="Genomic_DNA"/>
</dbReference>
<dbReference type="AlphaFoldDB" id="A0A0K9NR49"/>
<feature type="transmembrane region" description="Helical" evidence="7">
    <location>
        <begin position="186"/>
        <end position="207"/>
    </location>
</feature>
<evidence type="ECO:0000256" key="7">
    <source>
        <dbReference type="SAM" id="Phobius"/>
    </source>
</evidence>
<accession>A0A0K9NR49</accession>
<protein>
    <submittedName>
        <fullName evidence="8">Equilibrative nucleotide transporter 3</fullName>
    </submittedName>
</protein>
<keyword evidence="3" id="KW-0813">Transport</keyword>
<dbReference type="Pfam" id="PF01733">
    <property type="entry name" value="Nucleoside_tran"/>
    <property type="match status" value="1"/>
</dbReference>
<evidence type="ECO:0000256" key="6">
    <source>
        <dbReference type="ARBA" id="ARBA00023136"/>
    </source>
</evidence>
<evidence type="ECO:0000256" key="4">
    <source>
        <dbReference type="ARBA" id="ARBA00022692"/>
    </source>
</evidence>
<name>A0A0K9NR49_ZOSMR</name>
<feature type="transmembrane region" description="Helical" evidence="7">
    <location>
        <begin position="20"/>
        <end position="37"/>
    </location>
</feature>
<gene>
    <name evidence="8" type="ORF">ZOSMA_76G01120</name>
</gene>
<comment type="subcellular location">
    <subcellularLocation>
        <location evidence="1">Membrane</location>
        <topology evidence="1">Multi-pass membrane protein</topology>
    </subcellularLocation>
</comment>
<sequence length="401" mass="44022">MDTNGESSRILDDNKGKHAAMFLCWFLGTGSLLPWNSMLTIEDYYSKIFPNYHPTRMLTLVYSLCAFATIALLAHYEAKLNTRLRVMAGYSIYFVSSCAIFILDMASGGKGGIGPFIGLCMISAAFALADGHVQGGMIGDLSLMHPGLMQSYLAGIPASGTITSALRLFTKAIFKNSKDGIRKGAILFSVLSSLFEFICVLIYTFVFPKLPIVKYYRSKAAIIEEDESTQQASKHLDHSQLLLQNIDYAFGIFLVYALTLSIFPGFLSEDTQSHYLGSWYGLVLIALFNLTDFIGRYTPLIKQLEITSRKGLIVAIVSRFLFIPAFFFATNYGGGANLIFLLTSLLGLTNGHLTVLVLTNAPIGYEAPEQNALGNLLSVCLSAGLFAGVMLDWLWLIGKGW</sequence>
<evidence type="ECO:0000256" key="5">
    <source>
        <dbReference type="ARBA" id="ARBA00022989"/>
    </source>
</evidence>
<feature type="transmembrane region" description="Helical" evidence="7">
    <location>
        <begin position="88"/>
        <end position="106"/>
    </location>
</feature>
<evidence type="ECO:0000256" key="2">
    <source>
        <dbReference type="ARBA" id="ARBA00007965"/>
    </source>
</evidence>
<dbReference type="PANTHER" id="PTHR10332:SF30">
    <property type="entry name" value="EQUILIBRATIVE NUCLEOTIDE TRANSPORTER 2"/>
    <property type="match status" value="1"/>
</dbReference>
<dbReference type="OrthoDB" id="1856718at2759"/>
<feature type="transmembrane region" description="Helical" evidence="7">
    <location>
        <begin position="338"/>
        <end position="361"/>
    </location>
</feature>
<feature type="transmembrane region" description="Helical" evidence="7">
    <location>
        <begin position="112"/>
        <end position="131"/>
    </location>
</feature>
<evidence type="ECO:0000256" key="3">
    <source>
        <dbReference type="ARBA" id="ARBA00022448"/>
    </source>
</evidence>
<dbReference type="PIRSF" id="PIRSF016379">
    <property type="entry name" value="ENT"/>
    <property type="match status" value="1"/>
</dbReference>
<evidence type="ECO:0000313" key="8">
    <source>
        <dbReference type="EMBL" id="KMZ58557.1"/>
    </source>
</evidence>
<dbReference type="InterPro" id="IPR002259">
    <property type="entry name" value="Eqnu_transpt"/>
</dbReference>
<organism evidence="8 9">
    <name type="scientific">Zostera marina</name>
    <name type="common">Eelgrass</name>
    <dbReference type="NCBI Taxonomy" id="29655"/>
    <lineage>
        <taxon>Eukaryota</taxon>
        <taxon>Viridiplantae</taxon>
        <taxon>Streptophyta</taxon>
        <taxon>Embryophyta</taxon>
        <taxon>Tracheophyta</taxon>
        <taxon>Spermatophyta</taxon>
        <taxon>Magnoliopsida</taxon>
        <taxon>Liliopsida</taxon>
        <taxon>Zosteraceae</taxon>
        <taxon>Zostera</taxon>
    </lineage>
</organism>
<feature type="transmembrane region" description="Helical" evidence="7">
    <location>
        <begin position="248"/>
        <end position="267"/>
    </location>
</feature>
<keyword evidence="9" id="KW-1185">Reference proteome</keyword>
<feature type="transmembrane region" description="Helical" evidence="7">
    <location>
        <begin position="57"/>
        <end position="76"/>
    </location>
</feature>
<feature type="transmembrane region" description="Helical" evidence="7">
    <location>
        <begin position="279"/>
        <end position="299"/>
    </location>
</feature>
<proteinExistence type="inferred from homology"/>
<keyword evidence="5 7" id="KW-1133">Transmembrane helix</keyword>
<keyword evidence="6 7" id="KW-0472">Membrane</keyword>
<dbReference type="GO" id="GO:0005337">
    <property type="term" value="F:nucleoside transmembrane transporter activity"/>
    <property type="evidence" value="ECO:0000318"/>
    <property type="project" value="GO_Central"/>
</dbReference>
<dbReference type="OMA" id="IATFQIM"/>
<evidence type="ECO:0000313" key="9">
    <source>
        <dbReference type="Proteomes" id="UP000036987"/>
    </source>
</evidence>
<comment type="similarity">
    <text evidence="2">Belongs to the SLC29A/ENT transporter (TC 2.A.57) family.</text>
</comment>
<feature type="transmembrane region" description="Helical" evidence="7">
    <location>
        <begin position="152"/>
        <end position="174"/>
    </location>
</feature>
<keyword evidence="4 7" id="KW-0812">Transmembrane</keyword>